<dbReference type="STRING" id="479431.Namu_0748"/>
<feature type="transmembrane region" description="Helical" evidence="1">
    <location>
        <begin position="127"/>
        <end position="148"/>
    </location>
</feature>
<dbReference type="InParanoid" id="C8X994"/>
<dbReference type="KEGG" id="nml:Namu_0748"/>
<dbReference type="InterPro" id="IPR045382">
    <property type="entry name" value="DUF6529"/>
</dbReference>
<feature type="transmembrane region" description="Helical" evidence="1">
    <location>
        <begin position="100"/>
        <end position="120"/>
    </location>
</feature>
<dbReference type="AlphaFoldDB" id="C8X994"/>
<gene>
    <name evidence="2" type="ordered locus">Namu_0748</name>
</gene>
<keyword evidence="1" id="KW-0812">Transmembrane</keyword>
<dbReference type="Pfam" id="PF20139">
    <property type="entry name" value="DUF6529"/>
    <property type="match status" value="1"/>
</dbReference>
<proteinExistence type="predicted"/>
<feature type="transmembrane region" description="Helical" evidence="1">
    <location>
        <begin position="15"/>
        <end position="37"/>
    </location>
</feature>
<dbReference type="EMBL" id="CP001737">
    <property type="protein sequence ID" value="ACV77162.1"/>
    <property type="molecule type" value="Genomic_DNA"/>
</dbReference>
<protein>
    <submittedName>
        <fullName evidence="2">Uncharacterized protein</fullName>
    </submittedName>
</protein>
<dbReference type="RefSeq" id="WP_015746078.1">
    <property type="nucleotide sequence ID" value="NC_013235.1"/>
</dbReference>
<dbReference type="HOGENOM" id="CLU_1459820_0_0_11"/>
<evidence type="ECO:0000313" key="3">
    <source>
        <dbReference type="Proteomes" id="UP000002218"/>
    </source>
</evidence>
<sequence precursor="true">MSGTESAGVRDRARWGLAAAGVLGLAVAAMLGAYAMVHPGNGAPVPHFGFASLVAMKTWLSTAAAAFVVVQVISALAMWGRLPGVSGAPAWAGPVHRWSGVIAFVLTLPVAFACVWALGFSDSSARTVAHSIAGCLFYGVFAAKMLALRLPGLSGWTLPVLGSLLTTVLAVVWFTSAFWAIALSGLSLR</sequence>
<organism evidence="2 3">
    <name type="scientific">Nakamurella multipartita (strain ATCC 700099 / DSM 44233 / CIP 104796 / JCM 9543 / NBRC 105858 / Y-104)</name>
    <name type="common">Microsphaera multipartita</name>
    <dbReference type="NCBI Taxonomy" id="479431"/>
    <lineage>
        <taxon>Bacteria</taxon>
        <taxon>Bacillati</taxon>
        <taxon>Actinomycetota</taxon>
        <taxon>Actinomycetes</taxon>
        <taxon>Nakamurellales</taxon>
        <taxon>Nakamurellaceae</taxon>
        <taxon>Nakamurella</taxon>
    </lineage>
</organism>
<dbReference type="Proteomes" id="UP000002218">
    <property type="component" value="Chromosome"/>
</dbReference>
<dbReference type="OrthoDB" id="8774535at2"/>
<dbReference type="eggNOG" id="ENOG5031W90">
    <property type="taxonomic scope" value="Bacteria"/>
</dbReference>
<name>C8X994_NAKMY</name>
<evidence type="ECO:0000256" key="1">
    <source>
        <dbReference type="SAM" id="Phobius"/>
    </source>
</evidence>
<reference evidence="2 3" key="2">
    <citation type="journal article" date="2010" name="Stand. Genomic Sci.">
        <title>Complete genome sequence of Nakamurella multipartita type strain (Y-104).</title>
        <authorList>
            <person name="Tice H."/>
            <person name="Mayilraj S."/>
            <person name="Sims D."/>
            <person name="Lapidus A."/>
            <person name="Nolan M."/>
            <person name="Lucas S."/>
            <person name="Glavina Del Rio T."/>
            <person name="Copeland A."/>
            <person name="Cheng J.F."/>
            <person name="Meincke L."/>
            <person name="Bruce D."/>
            <person name="Goodwin L."/>
            <person name="Pitluck S."/>
            <person name="Ivanova N."/>
            <person name="Mavromatis K."/>
            <person name="Ovchinnikova G."/>
            <person name="Pati A."/>
            <person name="Chen A."/>
            <person name="Palaniappan K."/>
            <person name="Land M."/>
            <person name="Hauser L."/>
            <person name="Chang Y.J."/>
            <person name="Jeffries C.D."/>
            <person name="Detter J.C."/>
            <person name="Brettin T."/>
            <person name="Rohde M."/>
            <person name="Goker M."/>
            <person name="Bristow J."/>
            <person name="Eisen J.A."/>
            <person name="Markowitz V."/>
            <person name="Hugenholtz P."/>
            <person name="Kyrpides N.C."/>
            <person name="Klenk H.P."/>
            <person name="Chen F."/>
        </authorList>
    </citation>
    <scope>NUCLEOTIDE SEQUENCE [LARGE SCALE GENOMIC DNA]</scope>
    <source>
        <strain evidence="3">ATCC 700099 / DSM 44233 / CIP 104796 / JCM 9543 / NBRC 105858 / Y-104</strain>
    </source>
</reference>
<keyword evidence="1" id="KW-1133">Transmembrane helix</keyword>
<reference evidence="3" key="1">
    <citation type="submission" date="2009-09" db="EMBL/GenBank/DDBJ databases">
        <title>The complete genome of Nakamurella multipartita DSM 44233.</title>
        <authorList>
            <consortium name="US DOE Joint Genome Institute (JGI-PGF)"/>
            <person name="Lucas S."/>
            <person name="Copeland A."/>
            <person name="Lapidus A."/>
            <person name="Glavina del Rio T."/>
            <person name="Dalin E."/>
            <person name="Tice H."/>
            <person name="Bruce D."/>
            <person name="Goodwin L."/>
            <person name="Pitluck S."/>
            <person name="Kyrpides N."/>
            <person name="Mavromatis K."/>
            <person name="Ivanova N."/>
            <person name="Ovchinnikova G."/>
            <person name="Sims D."/>
            <person name="Meincke L."/>
            <person name="Brettin T."/>
            <person name="Detter J.C."/>
            <person name="Han C."/>
            <person name="Larimer F."/>
            <person name="Land M."/>
            <person name="Hauser L."/>
            <person name="Markowitz V."/>
            <person name="Cheng J.-F."/>
            <person name="Hugenholtz P."/>
            <person name="Woyke T."/>
            <person name="Wu D."/>
            <person name="Klenk H.-P."/>
            <person name="Eisen J.A."/>
        </authorList>
    </citation>
    <scope>NUCLEOTIDE SEQUENCE [LARGE SCALE GENOMIC DNA]</scope>
    <source>
        <strain evidence="3">ATCC 700099 / DSM 44233 / CIP 104796 / JCM 9543 / NBRC 105858 / Y-104</strain>
    </source>
</reference>
<feature type="transmembrane region" description="Helical" evidence="1">
    <location>
        <begin position="160"/>
        <end position="183"/>
    </location>
</feature>
<keyword evidence="1" id="KW-0472">Membrane</keyword>
<keyword evidence="3" id="KW-1185">Reference proteome</keyword>
<evidence type="ECO:0000313" key="2">
    <source>
        <dbReference type="EMBL" id="ACV77162.1"/>
    </source>
</evidence>
<feature type="transmembrane region" description="Helical" evidence="1">
    <location>
        <begin position="58"/>
        <end position="80"/>
    </location>
</feature>
<accession>C8X994</accession>